<keyword evidence="10" id="KW-1185">Reference proteome</keyword>
<dbReference type="PANTHER" id="PTHR30026">
    <property type="entry name" value="OUTER MEMBRANE PROTEIN TOLC"/>
    <property type="match status" value="1"/>
</dbReference>
<evidence type="ECO:0000256" key="6">
    <source>
        <dbReference type="ARBA" id="ARBA00023136"/>
    </source>
</evidence>
<sequence>MKKQLILIALFSSLLLSAQTVKEELKVWSLQDCIEYALEHNITIKNAKLTKNTAENNYSQSKSLWLPSVSGSVSQNLANGNSIDPITSDFVTEQIHATNAGINASMTLYQGNQIRNQVDQSKLLVQQNSFFVEAAKNNIELSVLEAYVQTLYAKEGIYIAENNLDASLKEVERTKSTYEAGTIPLSDYTNAQSQAATQQYNLINAKNNYEQQLLVLKQLLELTPLDTLQIKEIKNDEIHTELLVSKVSVFNTALETLPELNASLMQVAIDKKDLDIAKGAYLPSLSLSGSIGSGYSSNNDSQFFDQIDVNFNQKIGLTLSIPIFNKNQTKTKVKNAKITIEKSELAYQTTKKELFQKIETAWQNSQASQEQLVAAESARVAAKESYKLAQKKHELNALSTVDLVIAQNTYTNAEQNYLQAKYLNILYHQLLQFYQGNDIKL</sequence>
<keyword evidence="3" id="KW-0813">Transport</keyword>
<evidence type="ECO:0000256" key="5">
    <source>
        <dbReference type="ARBA" id="ARBA00022692"/>
    </source>
</evidence>
<organism evidence="9 10">
    <name type="scientific">Wenyingzhuangia heitensis</name>
    <dbReference type="NCBI Taxonomy" id="1487859"/>
    <lineage>
        <taxon>Bacteria</taxon>
        <taxon>Pseudomonadati</taxon>
        <taxon>Bacteroidota</taxon>
        <taxon>Flavobacteriia</taxon>
        <taxon>Flavobacteriales</taxon>
        <taxon>Flavobacteriaceae</taxon>
        <taxon>Wenyingzhuangia</taxon>
    </lineage>
</organism>
<keyword evidence="8" id="KW-0732">Signal</keyword>
<evidence type="ECO:0000256" key="7">
    <source>
        <dbReference type="ARBA" id="ARBA00023237"/>
    </source>
</evidence>
<dbReference type="EMBL" id="JAASQL010000006">
    <property type="protein sequence ID" value="NIJ46436.1"/>
    <property type="molecule type" value="Genomic_DNA"/>
</dbReference>
<keyword evidence="5" id="KW-0812">Transmembrane</keyword>
<dbReference type="Proteomes" id="UP000745859">
    <property type="component" value="Unassembled WGS sequence"/>
</dbReference>
<dbReference type="Pfam" id="PF02321">
    <property type="entry name" value="OEP"/>
    <property type="match status" value="2"/>
</dbReference>
<feature type="chain" id="PRO_5045971400" evidence="8">
    <location>
        <begin position="19"/>
        <end position="441"/>
    </location>
</feature>
<name>A0ABX0UGA5_9FLAO</name>
<keyword evidence="6" id="KW-0472">Membrane</keyword>
<evidence type="ECO:0000256" key="3">
    <source>
        <dbReference type="ARBA" id="ARBA00022448"/>
    </source>
</evidence>
<comment type="caution">
    <text evidence="9">The sequence shown here is derived from an EMBL/GenBank/DDBJ whole genome shotgun (WGS) entry which is preliminary data.</text>
</comment>
<protein>
    <submittedName>
        <fullName evidence="9">Outer membrane protein</fullName>
    </submittedName>
</protein>
<accession>A0ABX0UGA5</accession>
<comment type="subcellular location">
    <subcellularLocation>
        <location evidence="1">Cell outer membrane</location>
    </subcellularLocation>
</comment>
<dbReference type="PANTHER" id="PTHR30026:SF20">
    <property type="entry name" value="OUTER MEMBRANE PROTEIN TOLC"/>
    <property type="match status" value="1"/>
</dbReference>
<dbReference type="SUPFAM" id="SSF56954">
    <property type="entry name" value="Outer membrane efflux proteins (OEP)"/>
    <property type="match status" value="1"/>
</dbReference>
<evidence type="ECO:0000313" key="9">
    <source>
        <dbReference type="EMBL" id="NIJ46436.1"/>
    </source>
</evidence>
<evidence type="ECO:0000256" key="2">
    <source>
        <dbReference type="ARBA" id="ARBA00007613"/>
    </source>
</evidence>
<proteinExistence type="inferred from homology"/>
<dbReference type="InterPro" id="IPR051906">
    <property type="entry name" value="TolC-like"/>
</dbReference>
<keyword evidence="4" id="KW-1134">Transmembrane beta strand</keyword>
<evidence type="ECO:0000256" key="4">
    <source>
        <dbReference type="ARBA" id="ARBA00022452"/>
    </source>
</evidence>
<dbReference type="RefSeq" id="WP_167190546.1">
    <property type="nucleotide sequence ID" value="NZ_JAASQL010000006.1"/>
</dbReference>
<dbReference type="InterPro" id="IPR003423">
    <property type="entry name" value="OMP_efflux"/>
</dbReference>
<comment type="similarity">
    <text evidence="2">Belongs to the outer membrane factor (OMF) (TC 1.B.17) family.</text>
</comment>
<evidence type="ECO:0000313" key="10">
    <source>
        <dbReference type="Proteomes" id="UP000745859"/>
    </source>
</evidence>
<evidence type="ECO:0000256" key="1">
    <source>
        <dbReference type="ARBA" id="ARBA00004442"/>
    </source>
</evidence>
<evidence type="ECO:0000256" key="8">
    <source>
        <dbReference type="SAM" id="SignalP"/>
    </source>
</evidence>
<feature type="signal peptide" evidence="8">
    <location>
        <begin position="1"/>
        <end position="18"/>
    </location>
</feature>
<gene>
    <name evidence="9" type="ORF">FHR24_002923</name>
</gene>
<dbReference type="Gene3D" id="1.20.1600.10">
    <property type="entry name" value="Outer membrane efflux proteins (OEP)"/>
    <property type="match status" value="1"/>
</dbReference>
<reference evidence="9 10" key="1">
    <citation type="submission" date="2020-03" db="EMBL/GenBank/DDBJ databases">
        <title>Genomic Encyclopedia of Type Strains, Phase IV (KMG-IV): sequencing the most valuable type-strain genomes for metagenomic binning, comparative biology and taxonomic classification.</title>
        <authorList>
            <person name="Goeker M."/>
        </authorList>
    </citation>
    <scope>NUCLEOTIDE SEQUENCE [LARGE SCALE GENOMIC DNA]</scope>
    <source>
        <strain evidence="9 10">DSM 101599</strain>
    </source>
</reference>
<keyword evidence="7" id="KW-0998">Cell outer membrane</keyword>